<reference evidence="2 4" key="1">
    <citation type="submission" date="2017-09" db="EMBL/GenBank/DDBJ databases">
        <title>Genomics of the genus Arcobacter.</title>
        <authorList>
            <person name="Perez-Cataluna A."/>
            <person name="Figueras M.J."/>
            <person name="Salas-Masso N."/>
        </authorList>
    </citation>
    <scope>NUCLEOTIDE SEQUENCE [LARGE SCALE GENOMIC DNA]</scope>
    <source>
        <strain evidence="2 4">LMG 6621</strain>
    </source>
</reference>
<dbReference type="GO" id="GO:0008168">
    <property type="term" value="F:methyltransferase activity"/>
    <property type="evidence" value="ECO:0007669"/>
    <property type="project" value="UniProtKB-KW"/>
</dbReference>
<dbReference type="PANTHER" id="PTHR43861">
    <property type="entry name" value="TRANS-ACONITATE 2-METHYLTRANSFERASE-RELATED"/>
    <property type="match status" value="1"/>
</dbReference>
<evidence type="ECO:0000313" key="3">
    <source>
        <dbReference type="Proteomes" id="UP000262029"/>
    </source>
</evidence>
<proteinExistence type="predicted"/>
<dbReference type="Proteomes" id="UP000262029">
    <property type="component" value="Chromosome"/>
</dbReference>
<gene>
    <name evidence="1" type="ORF">ASKIR_1893</name>
    <name evidence="2" type="ORF">CP959_04105</name>
</gene>
<dbReference type="CDD" id="cd02440">
    <property type="entry name" value="AdoMet_MTases"/>
    <property type="match status" value="1"/>
</dbReference>
<dbReference type="AlphaFoldDB" id="A0AAD0WPM3"/>
<dbReference type="SUPFAM" id="SSF53335">
    <property type="entry name" value="S-adenosyl-L-methionine-dependent methyltransferases"/>
    <property type="match status" value="1"/>
</dbReference>
<reference evidence="1 3" key="2">
    <citation type="submission" date="2018-08" db="EMBL/GenBank/DDBJ databases">
        <title>Complete genome of the Arcobacter skirrowii type strain LMG 6621.</title>
        <authorList>
            <person name="Miller W.G."/>
            <person name="Yee E."/>
            <person name="Bono J.L."/>
        </authorList>
    </citation>
    <scope>NUCLEOTIDE SEQUENCE [LARGE SCALE GENOMIC DNA]</scope>
    <source>
        <strain evidence="1 3">CCUG 10374</strain>
    </source>
</reference>
<evidence type="ECO:0000313" key="1">
    <source>
        <dbReference type="EMBL" id="AXX85660.1"/>
    </source>
</evidence>
<dbReference type="EMBL" id="NXIC01000002">
    <property type="protein sequence ID" value="RXI26106.1"/>
    <property type="molecule type" value="Genomic_DNA"/>
</dbReference>
<keyword evidence="4" id="KW-1185">Reference proteome</keyword>
<dbReference type="RefSeq" id="WP_115588093.1">
    <property type="nucleotide sequence ID" value="NZ_CP032099.1"/>
</dbReference>
<dbReference type="GO" id="GO:0032259">
    <property type="term" value="P:methylation"/>
    <property type="evidence" value="ECO:0007669"/>
    <property type="project" value="UniProtKB-KW"/>
</dbReference>
<evidence type="ECO:0000313" key="4">
    <source>
        <dbReference type="Proteomes" id="UP000290580"/>
    </source>
</evidence>
<keyword evidence="1" id="KW-0489">Methyltransferase</keyword>
<evidence type="ECO:0000313" key="2">
    <source>
        <dbReference type="EMBL" id="RXI26106.1"/>
    </source>
</evidence>
<dbReference type="InterPro" id="IPR029063">
    <property type="entry name" value="SAM-dependent_MTases_sf"/>
</dbReference>
<keyword evidence="1" id="KW-0808">Transferase</keyword>
<organism evidence="1 3">
    <name type="scientific">Aliarcobacter skirrowii CCUG 10374</name>
    <dbReference type="NCBI Taxonomy" id="1032239"/>
    <lineage>
        <taxon>Bacteria</taxon>
        <taxon>Pseudomonadati</taxon>
        <taxon>Campylobacterota</taxon>
        <taxon>Epsilonproteobacteria</taxon>
        <taxon>Campylobacterales</taxon>
        <taxon>Arcobacteraceae</taxon>
        <taxon>Aliarcobacter</taxon>
    </lineage>
</organism>
<accession>A0AAD0WPM3</accession>
<protein>
    <submittedName>
        <fullName evidence="2">Methyltransferase type 12</fullName>
    </submittedName>
    <submittedName>
        <fullName evidence="1">SAM-dependent methyltransferase</fullName>
    </submittedName>
</protein>
<dbReference type="Proteomes" id="UP000290580">
    <property type="component" value="Unassembled WGS sequence"/>
</dbReference>
<dbReference type="GeneID" id="61751634"/>
<dbReference type="Gene3D" id="3.40.50.150">
    <property type="entry name" value="Vaccinia Virus protein VP39"/>
    <property type="match status" value="1"/>
</dbReference>
<sequence>MKNLEKEKKFLNKVYSTYTVDHSLQTQTMRELIIKTFAPFLNGGLAMELGCSDGYMTEMLSNLVEELDVIDGSDLFLSKAKARAKENNLLNINFNLSLFEEFKTDKKYDYVIASYILEHVLDPIEVMKMANRVLKDDGLLLIVVPNANALSRQLAIHMGFYTSLKELTQNDLNHGHRRVYDRVDLNRDIEKAGFVNISQGGIMLKILADFQMDKLIETEILKKEQIDGLYKLGLEYPDLCGSLFSICRKV</sequence>
<dbReference type="Pfam" id="PF13489">
    <property type="entry name" value="Methyltransf_23"/>
    <property type="match status" value="1"/>
</dbReference>
<dbReference type="EMBL" id="CP032099">
    <property type="protein sequence ID" value="AXX85660.1"/>
    <property type="molecule type" value="Genomic_DNA"/>
</dbReference>
<name>A0AAD0WPM3_9BACT</name>